<dbReference type="AlphaFoldDB" id="A0A381QZ92"/>
<dbReference type="Pfam" id="PF01546">
    <property type="entry name" value="Peptidase_M20"/>
    <property type="match status" value="1"/>
</dbReference>
<organism evidence="2">
    <name type="scientific">marine metagenome</name>
    <dbReference type="NCBI Taxonomy" id="408172"/>
    <lineage>
        <taxon>unclassified sequences</taxon>
        <taxon>metagenomes</taxon>
        <taxon>ecological metagenomes</taxon>
    </lineage>
</organism>
<dbReference type="InterPro" id="IPR002933">
    <property type="entry name" value="Peptidase_M20"/>
</dbReference>
<sequence>VNLLEEAQSLAADLTAIRRDLHQHPELSFQEVRTAGIAAREMEVLGFSVRTGIGRTGVIAELHNGEGPVIALRADMDALPIQEANTHDFVSQNPGVMHACGHDGHVAGLIGAARILAEKRDSGLLPSGTIRFIFQPSEEATDDEGKSGAMRMVDEGVMEGVDAVVGLHLGGPLPAGKIFFAAGPIMAGAAEIHIEVLGKSSHAGMPEAGVDALVLAARGVVAAQDSAPKDRSPVEDGLISFGQISGGTATNVLADRVAIDGTMRFFSEETRERLNRRLDEAFGVLEESGAKVTIDVETGILPVINDDRVTTCVRAAVIDLVGEDDVLPIEPMTLAEDFSFLAKETPGTFFWVGAALPKPRMHHESDFDIDEAALPLGAATLSAGAISLLQEMG</sequence>
<dbReference type="GO" id="GO:0016787">
    <property type="term" value="F:hydrolase activity"/>
    <property type="evidence" value="ECO:0007669"/>
    <property type="project" value="InterPro"/>
</dbReference>
<accession>A0A381QZ92</accession>
<dbReference type="Gene3D" id="3.40.630.10">
    <property type="entry name" value="Zn peptidases"/>
    <property type="match status" value="1"/>
</dbReference>
<evidence type="ECO:0000259" key="1">
    <source>
        <dbReference type="Pfam" id="PF07687"/>
    </source>
</evidence>
<dbReference type="EMBL" id="UINC01001605">
    <property type="protein sequence ID" value="SUZ84761.1"/>
    <property type="molecule type" value="Genomic_DNA"/>
</dbReference>
<dbReference type="PANTHER" id="PTHR11014:SF63">
    <property type="entry name" value="METALLOPEPTIDASE, PUTATIVE (AFU_ORTHOLOGUE AFUA_6G09600)-RELATED"/>
    <property type="match status" value="1"/>
</dbReference>
<dbReference type="PIRSF" id="PIRSF005962">
    <property type="entry name" value="Pept_M20D_amidohydro"/>
    <property type="match status" value="1"/>
</dbReference>
<dbReference type="InterPro" id="IPR017439">
    <property type="entry name" value="Amidohydrolase"/>
</dbReference>
<name>A0A381QZ92_9ZZZZ</name>
<dbReference type="Pfam" id="PF07687">
    <property type="entry name" value="M20_dimer"/>
    <property type="match status" value="1"/>
</dbReference>
<dbReference type="NCBIfam" id="TIGR01891">
    <property type="entry name" value="amidohydrolases"/>
    <property type="match status" value="1"/>
</dbReference>
<feature type="domain" description="Peptidase M20 dimerisation" evidence="1">
    <location>
        <begin position="188"/>
        <end position="282"/>
    </location>
</feature>
<feature type="non-terminal residue" evidence="2">
    <location>
        <position position="1"/>
    </location>
</feature>
<gene>
    <name evidence="2" type="ORF">METZ01_LOCUS37615</name>
</gene>
<dbReference type="Gene3D" id="3.30.70.360">
    <property type="match status" value="1"/>
</dbReference>
<reference evidence="2" key="1">
    <citation type="submission" date="2018-05" db="EMBL/GenBank/DDBJ databases">
        <authorList>
            <person name="Lanie J.A."/>
            <person name="Ng W.-L."/>
            <person name="Kazmierczak K.M."/>
            <person name="Andrzejewski T.M."/>
            <person name="Davidsen T.M."/>
            <person name="Wayne K.J."/>
            <person name="Tettelin H."/>
            <person name="Glass J.I."/>
            <person name="Rusch D."/>
            <person name="Podicherti R."/>
            <person name="Tsui H.-C.T."/>
            <person name="Winkler M.E."/>
        </authorList>
    </citation>
    <scope>NUCLEOTIDE SEQUENCE</scope>
</reference>
<dbReference type="InterPro" id="IPR036264">
    <property type="entry name" value="Bact_exopeptidase_dim_dom"/>
</dbReference>
<dbReference type="PANTHER" id="PTHR11014">
    <property type="entry name" value="PEPTIDASE M20 FAMILY MEMBER"/>
    <property type="match status" value="1"/>
</dbReference>
<dbReference type="CDD" id="cd03886">
    <property type="entry name" value="M20_Acy1"/>
    <property type="match status" value="1"/>
</dbReference>
<dbReference type="SUPFAM" id="SSF55031">
    <property type="entry name" value="Bacterial exopeptidase dimerisation domain"/>
    <property type="match status" value="1"/>
</dbReference>
<dbReference type="SUPFAM" id="SSF53187">
    <property type="entry name" value="Zn-dependent exopeptidases"/>
    <property type="match status" value="1"/>
</dbReference>
<protein>
    <recommendedName>
        <fullName evidence="1">Peptidase M20 dimerisation domain-containing protein</fullName>
    </recommendedName>
</protein>
<proteinExistence type="predicted"/>
<dbReference type="InterPro" id="IPR011650">
    <property type="entry name" value="Peptidase_M20_dimer"/>
</dbReference>
<evidence type="ECO:0000313" key="2">
    <source>
        <dbReference type="EMBL" id="SUZ84761.1"/>
    </source>
</evidence>